<comment type="caution">
    <text evidence="2">The sequence shown here is derived from an EMBL/GenBank/DDBJ whole genome shotgun (WGS) entry which is preliminary data.</text>
</comment>
<evidence type="ECO:0000313" key="3">
    <source>
        <dbReference type="Proteomes" id="UP001528672"/>
    </source>
</evidence>
<accession>A0ABT5MEL4</accession>
<feature type="transmembrane region" description="Helical" evidence="1">
    <location>
        <begin position="53"/>
        <end position="72"/>
    </location>
</feature>
<keyword evidence="1" id="KW-0812">Transmembrane</keyword>
<evidence type="ECO:0000313" key="2">
    <source>
        <dbReference type="EMBL" id="MDD0814319.1"/>
    </source>
</evidence>
<gene>
    <name evidence="2" type="ORF">PSQ39_06715</name>
</gene>
<dbReference type="RefSeq" id="WP_273925937.1">
    <property type="nucleotide sequence ID" value="NZ_JAQSIO010000002.1"/>
</dbReference>
<keyword evidence="1" id="KW-1133">Transmembrane helix</keyword>
<proteinExistence type="predicted"/>
<keyword evidence="3" id="KW-1185">Reference proteome</keyword>
<evidence type="ECO:0000256" key="1">
    <source>
        <dbReference type="SAM" id="Phobius"/>
    </source>
</evidence>
<feature type="transmembrane region" description="Helical" evidence="1">
    <location>
        <begin position="21"/>
        <end position="41"/>
    </location>
</feature>
<protein>
    <submittedName>
        <fullName evidence="2">Uncharacterized protein</fullName>
    </submittedName>
</protein>
<reference evidence="2 3" key="1">
    <citation type="submission" date="2023-02" db="EMBL/GenBank/DDBJ databases">
        <title>Bacterial whole genome sequence for Curvibacter sp. HBC28.</title>
        <authorList>
            <person name="Le V."/>
            <person name="Ko S.-R."/>
            <person name="Ahn C.-Y."/>
            <person name="Oh H.-M."/>
        </authorList>
    </citation>
    <scope>NUCLEOTIDE SEQUENCE [LARGE SCALE GENOMIC DNA]</scope>
    <source>
        <strain evidence="2 3">HBC28</strain>
    </source>
</reference>
<dbReference type="Proteomes" id="UP001528672">
    <property type="component" value="Unassembled WGS sequence"/>
</dbReference>
<keyword evidence="1" id="KW-0472">Membrane</keyword>
<name>A0ABT5MEL4_9BURK</name>
<sequence length="103" mass="11496">MSLGREAKFIKILRGRLDATTALFSNLKNSIAFSVLAYLGFDSYILTLDPNAQWALVCLLFAALLGFSVVYFHGVEKPVYRGLLAWVEQSKPMPSLLLWGGKR</sequence>
<organism evidence="2 3">
    <name type="scientific">Curvibacter microcysteis</name>
    <dbReference type="NCBI Taxonomy" id="3026419"/>
    <lineage>
        <taxon>Bacteria</taxon>
        <taxon>Pseudomonadati</taxon>
        <taxon>Pseudomonadota</taxon>
        <taxon>Betaproteobacteria</taxon>
        <taxon>Burkholderiales</taxon>
        <taxon>Comamonadaceae</taxon>
        <taxon>Curvibacter</taxon>
    </lineage>
</organism>
<dbReference type="EMBL" id="JAQSIO010000002">
    <property type="protein sequence ID" value="MDD0814319.1"/>
    <property type="molecule type" value="Genomic_DNA"/>
</dbReference>